<dbReference type="PANTHER" id="PTHR11711">
    <property type="entry name" value="ADP RIBOSYLATION FACTOR-RELATED"/>
    <property type="match status" value="1"/>
</dbReference>
<evidence type="ECO:0000256" key="1">
    <source>
        <dbReference type="ARBA" id="ARBA00022741"/>
    </source>
</evidence>
<feature type="binding site" evidence="3">
    <location>
        <begin position="147"/>
        <end position="150"/>
    </location>
    <ligand>
        <name>GTP</name>
        <dbReference type="ChEBI" id="CHEBI:37565"/>
    </ligand>
</feature>
<dbReference type="EMBL" id="SDEE01000021">
    <property type="protein sequence ID" value="RXW24325.1"/>
    <property type="molecule type" value="Genomic_DNA"/>
</dbReference>
<keyword evidence="4" id="KW-0460">Magnesium</keyword>
<dbReference type="STRING" id="2316362.A0A4Q2DZ60"/>
<organism evidence="6 7">
    <name type="scientific">Candolleomyces aberdarensis</name>
    <dbReference type="NCBI Taxonomy" id="2316362"/>
    <lineage>
        <taxon>Eukaryota</taxon>
        <taxon>Fungi</taxon>
        <taxon>Dikarya</taxon>
        <taxon>Basidiomycota</taxon>
        <taxon>Agaricomycotina</taxon>
        <taxon>Agaricomycetes</taxon>
        <taxon>Agaricomycetidae</taxon>
        <taxon>Agaricales</taxon>
        <taxon>Agaricineae</taxon>
        <taxon>Psathyrellaceae</taxon>
        <taxon>Candolleomyces</taxon>
    </lineage>
</organism>
<feature type="binding site" evidence="4">
    <location>
        <position position="31"/>
    </location>
    <ligand>
        <name>Mg(2+)</name>
        <dbReference type="ChEBI" id="CHEBI:18420"/>
    </ligand>
</feature>
<dbReference type="GO" id="GO:0046872">
    <property type="term" value="F:metal ion binding"/>
    <property type="evidence" value="ECO:0007669"/>
    <property type="project" value="UniProtKB-KW"/>
</dbReference>
<feature type="binding site" evidence="3">
    <location>
        <begin position="24"/>
        <end position="31"/>
    </location>
    <ligand>
        <name>GTP</name>
        <dbReference type="ChEBI" id="CHEBI:37565"/>
    </ligand>
</feature>
<feature type="binding site" evidence="3">
    <location>
        <position position="85"/>
    </location>
    <ligand>
        <name>GTP</name>
        <dbReference type="ChEBI" id="CHEBI:37565"/>
    </ligand>
</feature>
<dbReference type="SMART" id="SM00178">
    <property type="entry name" value="SAR"/>
    <property type="match status" value="1"/>
</dbReference>
<feature type="binding site" evidence="4">
    <location>
        <position position="48"/>
    </location>
    <ligand>
        <name>Mg(2+)</name>
        <dbReference type="ChEBI" id="CHEBI:18420"/>
    </ligand>
</feature>
<dbReference type="GO" id="GO:0005525">
    <property type="term" value="F:GTP binding"/>
    <property type="evidence" value="ECO:0007669"/>
    <property type="project" value="UniProtKB-KW"/>
</dbReference>
<name>A0A4Q2DZ60_9AGAR</name>
<dbReference type="InterPro" id="IPR027417">
    <property type="entry name" value="P-loop_NTPase"/>
</dbReference>
<gene>
    <name evidence="6" type="ORF">EST38_g1515</name>
</gene>
<evidence type="ECO:0000256" key="5">
    <source>
        <dbReference type="SAM" id="MobiDB-lite"/>
    </source>
</evidence>
<dbReference type="Proteomes" id="UP000290288">
    <property type="component" value="Unassembled WGS sequence"/>
</dbReference>
<dbReference type="OrthoDB" id="427186at2759"/>
<feature type="region of interest" description="Disordered" evidence="5">
    <location>
        <begin position="210"/>
        <end position="240"/>
    </location>
</feature>
<dbReference type="SMART" id="SM00177">
    <property type="entry name" value="ARF"/>
    <property type="match status" value="1"/>
</dbReference>
<evidence type="ECO:0000313" key="7">
    <source>
        <dbReference type="Proteomes" id="UP000290288"/>
    </source>
</evidence>
<proteinExistence type="predicted"/>
<evidence type="ECO:0000256" key="2">
    <source>
        <dbReference type="ARBA" id="ARBA00023134"/>
    </source>
</evidence>
<keyword evidence="1 3" id="KW-0547">Nucleotide-binding</keyword>
<keyword evidence="7" id="KW-1185">Reference proteome</keyword>
<feature type="compositionally biased region" description="Polar residues" evidence="5">
    <location>
        <begin position="231"/>
        <end position="240"/>
    </location>
</feature>
<dbReference type="AlphaFoldDB" id="A0A4Q2DZ60"/>
<dbReference type="SUPFAM" id="SSF52540">
    <property type="entry name" value="P-loop containing nucleoside triphosphate hydrolases"/>
    <property type="match status" value="1"/>
</dbReference>
<keyword evidence="2 3" id="KW-0342">GTP-binding</keyword>
<dbReference type="InterPro" id="IPR006689">
    <property type="entry name" value="Small_GTPase_ARF/SAR"/>
</dbReference>
<evidence type="ECO:0000256" key="4">
    <source>
        <dbReference type="PIRSR" id="PIRSR606689-2"/>
    </source>
</evidence>
<keyword evidence="4" id="KW-0479">Metal-binding</keyword>
<accession>A0A4Q2DZ60</accession>
<evidence type="ECO:0000256" key="3">
    <source>
        <dbReference type="PIRSR" id="PIRSR606689-1"/>
    </source>
</evidence>
<protein>
    <recommendedName>
        <fullName evidence="8">ADP-ribosylation factor</fullName>
    </recommendedName>
</protein>
<dbReference type="Pfam" id="PF00025">
    <property type="entry name" value="Arf"/>
    <property type="match status" value="1"/>
</dbReference>
<evidence type="ECO:0000313" key="6">
    <source>
        <dbReference type="EMBL" id="RXW24325.1"/>
    </source>
</evidence>
<dbReference type="PROSITE" id="PS51417">
    <property type="entry name" value="ARF"/>
    <property type="match status" value="1"/>
</dbReference>
<reference evidence="6 7" key="1">
    <citation type="submission" date="2019-01" db="EMBL/GenBank/DDBJ databases">
        <title>Draft genome sequence of Psathyrella aberdarensis IHI B618.</title>
        <authorList>
            <person name="Buettner E."/>
            <person name="Kellner H."/>
        </authorList>
    </citation>
    <scope>NUCLEOTIDE SEQUENCE [LARGE SCALE GENOMIC DNA]</scope>
    <source>
        <strain evidence="6 7">IHI B618</strain>
    </source>
</reference>
<dbReference type="Gene3D" id="3.40.50.300">
    <property type="entry name" value="P-loop containing nucleotide triphosphate hydrolases"/>
    <property type="match status" value="1"/>
</dbReference>
<dbReference type="InterPro" id="IPR024156">
    <property type="entry name" value="Small_GTPase_ARF"/>
</dbReference>
<evidence type="ECO:0008006" key="8">
    <source>
        <dbReference type="Google" id="ProtNLM"/>
    </source>
</evidence>
<sequence length="429" mass="47204">MTSTLLSLFRRFYPSDIQRVVIAGLDYGGKTTLLYLLKTGDVVTTIPSLGFNVEVVEAPTSSSGSSGGKNLLKMEAWDVGTGCAGPSIIIRMLRIYMHSAKALIWVVDSADKERLTESVEILDGVLADVDRESDAAERHIPVLILANKSDRPNAIPLDKIRLSFSRILAGRISSIYATSLTTKPPTGIPDAFDWLSLAIDIAKTAKKDPGAQLPVIDTPQEKSAAAQSSSKLSPVASQRDPSVLAKRLGEWLQRTESDAPPEEFIQQFKEYRLPSWDHYTHIRLAYLILIAHGRQKAKDIIFEGLSNYISNNNTTQTNARTFHVTMTYFWLQVVHFGIRNVPENLAPPHGAVVQETSSSQLPYPSSADFFKFLLINPHLVDGSLWSDYYSKETIMSPEAKGSMVLPDKKSLPSLVGRDAVSGFGIAKDV</sequence>
<dbReference type="GO" id="GO:0003924">
    <property type="term" value="F:GTPase activity"/>
    <property type="evidence" value="ECO:0007669"/>
    <property type="project" value="InterPro"/>
</dbReference>
<comment type="caution">
    <text evidence="6">The sequence shown here is derived from an EMBL/GenBank/DDBJ whole genome shotgun (WGS) entry which is preliminary data.</text>
</comment>